<feature type="transmembrane region" description="Helical" evidence="1">
    <location>
        <begin position="404"/>
        <end position="424"/>
    </location>
</feature>
<name>A0A8H9D894_9PROT</name>
<keyword evidence="1" id="KW-0472">Membrane</keyword>
<sequence>MEVQVNINFYTVTCILLLLLNSTASLYILRKGMLFNPMAYFIVFFSVQILGTFPLLDLNSDADLWQAASLAVASYTILFFCFLFYPTHRFNLMYKRWKDAPEELLSNKRLYQVVFLLVLSVALTVLHYQIVGYNLFSLSLQANVDDFTSMRLASYSGDIHTGAGLFNQFKNTILPICYFSLLIYLRAKGGTMLFWIYVATMTPFLLYALMGSGQRAYLFFALIIFVIFMINQRKKRVTLLLAFGAGFLVLFGAYSALLGRQAVDEGEGLYSVIEQLYYRVFIAQQTGSAIGFRYIYNLDYRLGYEWFENFRGLIPGIKGGDLPHRVHEYIYGSYRGTVPVSLWVSAYYNFSLLGVAITAFIWMALLMYVFLFILKLRKDLINRFIASALILYCGLTVFSHPAQIFINGLFGLLFIFLIVGVSRIPRISHTFSRAIPVRNGSP</sequence>
<feature type="transmembrane region" description="Helical" evidence="1">
    <location>
        <begin position="165"/>
        <end position="185"/>
    </location>
</feature>
<feature type="transmembrane region" description="Helical" evidence="1">
    <location>
        <begin position="38"/>
        <end position="56"/>
    </location>
</feature>
<gene>
    <name evidence="2" type="ORF">NMYAN_10062</name>
</gene>
<dbReference type="RefSeq" id="WP_204799146.1">
    <property type="nucleotide sequence ID" value="NZ_CAJNAP010000001.1"/>
</dbReference>
<proteinExistence type="predicted"/>
<accession>A0A8H9D894</accession>
<feature type="transmembrane region" description="Helical" evidence="1">
    <location>
        <begin position="109"/>
        <end position="130"/>
    </location>
</feature>
<comment type="caution">
    <text evidence="2">The sequence shown here is derived from an EMBL/GenBank/DDBJ whole genome shotgun (WGS) entry which is preliminary data.</text>
</comment>
<dbReference type="NCBIfam" id="TIGR04370">
    <property type="entry name" value="glyco_rpt_poly"/>
    <property type="match status" value="1"/>
</dbReference>
<dbReference type="Proteomes" id="UP000601736">
    <property type="component" value="Unassembled WGS sequence"/>
</dbReference>
<reference evidence="2" key="1">
    <citation type="submission" date="2021-02" db="EMBL/GenBank/DDBJ databases">
        <authorList>
            <person name="Han P."/>
        </authorList>
    </citation>
    <scope>NUCLEOTIDE SEQUENCE</scope>
    <source>
        <strain evidence="2">Nitrosomonas nitrosa 18-3D</strain>
    </source>
</reference>
<keyword evidence="1" id="KW-1133">Transmembrane helix</keyword>
<evidence type="ECO:0000313" key="2">
    <source>
        <dbReference type="EMBL" id="CAE6483324.1"/>
    </source>
</evidence>
<feature type="transmembrane region" description="Helical" evidence="1">
    <location>
        <begin position="6"/>
        <end position="29"/>
    </location>
</feature>
<feature type="transmembrane region" description="Helical" evidence="1">
    <location>
        <begin position="347"/>
        <end position="373"/>
    </location>
</feature>
<feature type="transmembrane region" description="Helical" evidence="1">
    <location>
        <begin position="380"/>
        <end position="398"/>
    </location>
</feature>
<keyword evidence="1" id="KW-0812">Transmembrane</keyword>
<feature type="transmembrane region" description="Helical" evidence="1">
    <location>
        <begin position="239"/>
        <end position="257"/>
    </location>
</feature>
<evidence type="ECO:0000256" key="1">
    <source>
        <dbReference type="SAM" id="Phobius"/>
    </source>
</evidence>
<feature type="transmembrane region" description="Helical" evidence="1">
    <location>
        <begin position="192"/>
        <end position="210"/>
    </location>
</feature>
<evidence type="ECO:0000313" key="3">
    <source>
        <dbReference type="Proteomes" id="UP000601736"/>
    </source>
</evidence>
<feature type="transmembrane region" description="Helical" evidence="1">
    <location>
        <begin position="216"/>
        <end position="232"/>
    </location>
</feature>
<dbReference type="EMBL" id="CAJNAP010000001">
    <property type="protein sequence ID" value="CAE6483324.1"/>
    <property type="molecule type" value="Genomic_DNA"/>
</dbReference>
<protein>
    <recommendedName>
        <fullName evidence="4">Oligosaccharide repeat unit polymerase</fullName>
    </recommendedName>
</protein>
<dbReference type="AlphaFoldDB" id="A0A8H9D894"/>
<evidence type="ECO:0008006" key="4">
    <source>
        <dbReference type="Google" id="ProtNLM"/>
    </source>
</evidence>
<feature type="transmembrane region" description="Helical" evidence="1">
    <location>
        <begin position="68"/>
        <end position="88"/>
    </location>
</feature>
<organism evidence="2 3">
    <name type="scientific">Nitrosomonas nitrosa</name>
    <dbReference type="NCBI Taxonomy" id="52442"/>
    <lineage>
        <taxon>Bacteria</taxon>
        <taxon>Pseudomonadati</taxon>
        <taxon>Pseudomonadota</taxon>
        <taxon>Betaproteobacteria</taxon>
        <taxon>Nitrosomonadales</taxon>
        <taxon>Nitrosomonadaceae</taxon>
        <taxon>Nitrosomonas</taxon>
    </lineage>
</organism>